<evidence type="ECO:0000259" key="2">
    <source>
        <dbReference type="Pfam" id="PF24883"/>
    </source>
</evidence>
<proteinExistence type="predicted"/>
<evidence type="ECO:0000256" key="1">
    <source>
        <dbReference type="ARBA" id="ARBA00022737"/>
    </source>
</evidence>
<sequence>MRRCQRTLDSGFLQKICTVTEANALRARDEFHALDNSLKDFILRYSNGMTEISALLEGIGSQVKSEFSQVRIDQERKRLLGSIKYPGMNERRNSISQHHKDTFKWIFPNQKDQTDDDDQRKPRWDSFTDWMQSDDHIYWISGKPGSGKSTLMAFLIKHPHTIAALEGWNPNSRIISHFFWSAGQSMQKSFKGLLCSLLHQLLSEDNFLASSYLSSFPEAGQKDSDTDWSEHELEDALFHAISLSNKLICIFIDGLDEITDADGYPKLLGFLSALERVQNIKLCVQSSRTGFAGEIGSILQAASPGSDKKRHPPLRYVDFTALLFLHVLPRKYVLSAPRVHRRPL</sequence>
<gene>
    <name evidence="3" type="ORF">B0T24DRAFT_97015</name>
</gene>
<dbReference type="PANTHER" id="PTHR10039">
    <property type="entry name" value="AMELOGENIN"/>
    <property type="match status" value="1"/>
</dbReference>
<reference evidence="3" key="2">
    <citation type="submission" date="2023-06" db="EMBL/GenBank/DDBJ databases">
        <authorList>
            <consortium name="Lawrence Berkeley National Laboratory"/>
            <person name="Haridas S."/>
            <person name="Hensen N."/>
            <person name="Bonometti L."/>
            <person name="Westerberg I."/>
            <person name="Brannstrom I.O."/>
            <person name="Guillou S."/>
            <person name="Cros-Aarteil S."/>
            <person name="Calhoun S."/>
            <person name="Kuo A."/>
            <person name="Mondo S."/>
            <person name="Pangilinan J."/>
            <person name="Riley R."/>
            <person name="Labutti K."/>
            <person name="Andreopoulos B."/>
            <person name="Lipzen A."/>
            <person name="Chen C."/>
            <person name="Yanf M."/>
            <person name="Daum C."/>
            <person name="Ng V."/>
            <person name="Clum A."/>
            <person name="Steindorff A."/>
            <person name="Ohm R."/>
            <person name="Martin F."/>
            <person name="Silar P."/>
            <person name="Natvig D."/>
            <person name="Lalanne C."/>
            <person name="Gautier V."/>
            <person name="Ament-Velasquez S.L."/>
            <person name="Kruys A."/>
            <person name="Hutchinson M.I."/>
            <person name="Powell A.J."/>
            <person name="Barry K."/>
            <person name="Miller A.N."/>
            <person name="Grigoriev I.V."/>
            <person name="Debuchy R."/>
            <person name="Gladieux P."/>
            <person name="Thoren M.H."/>
            <person name="Johannesson H."/>
        </authorList>
    </citation>
    <scope>NUCLEOTIDE SEQUENCE</scope>
    <source>
        <strain evidence="3">CBS 958.72</strain>
    </source>
</reference>
<dbReference type="InterPro" id="IPR056884">
    <property type="entry name" value="NPHP3-like_N"/>
</dbReference>
<dbReference type="Gene3D" id="3.40.50.300">
    <property type="entry name" value="P-loop containing nucleotide triphosphate hydrolases"/>
    <property type="match status" value="1"/>
</dbReference>
<keyword evidence="1" id="KW-0677">Repeat</keyword>
<dbReference type="InterPro" id="IPR027417">
    <property type="entry name" value="P-loop_NTPase"/>
</dbReference>
<dbReference type="EMBL" id="JAULSN010000010">
    <property type="protein sequence ID" value="KAK3361874.1"/>
    <property type="molecule type" value="Genomic_DNA"/>
</dbReference>
<name>A0AAE0JU56_9PEZI</name>
<protein>
    <recommendedName>
        <fullName evidence="2">Nephrocystin 3-like N-terminal domain-containing protein</fullName>
    </recommendedName>
</protein>
<feature type="domain" description="Nephrocystin 3-like N-terminal" evidence="2">
    <location>
        <begin position="125"/>
        <end position="286"/>
    </location>
</feature>
<organism evidence="3 4">
    <name type="scientific">Lasiosphaeria ovina</name>
    <dbReference type="NCBI Taxonomy" id="92902"/>
    <lineage>
        <taxon>Eukaryota</taxon>
        <taxon>Fungi</taxon>
        <taxon>Dikarya</taxon>
        <taxon>Ascomycota</taxon>
        <taxon>Pezizomycotina</taxon>
        <taxon>Sordariomycetes</taxon>
        <taxon>Sordariomycetidae</taxon>
        <taxon>Sordariales</taxon>
        <taxon>Lasiosphaeriaceae</taxon>
        <taxon>Lasiosphaeria</taxon>
    </lineage>
</organism>
<evidence type="ECO:0000313" key="3">
    <source>
        <dbReference type="EMBL" id="KAK3361874.1"/>
    </source>
</evidence>
<reference evidence="3" key="1">
    <citation type="journal article" date="2023" name="Mol. Phylogenet. Evol.">
        <title>Genome-scale phylogeny and comparative genomics of the fungal order Sordariales.</title>
        <authorList>
            <person name="Hensen N."/>
            <person name="Bonometti L."/>
            <person name="Westerberg I."/>
            <person name="Brannstrom I.O."/>
            <person name="Guillou S."/>
            <person name="Cros-Aarteil S."/>
            <person name="Calhoun S."/>
            <person name="Haridas S."/>
            <person name="Kuo A."/>
            <person name="Mondo S."/>
            <person name="Pangilinan J."/>
            <person name="Riley R."/>
            <person name="LaButti K."/>
            <person name="Andreopoulos B."/>
            <person name="Lipzen A."/>
            <person name="Chen C."/>
            <person name="Yan M."/>
            <person name="Daum C."/>
            <person name="Ng V."/>
            <person name="Clum A."/>
            <person name="Steindorff A."/>
            <person name="Ohm R.A."/>
            <person name="Martin F."/>
            <person name="Silar P."/>
            <person name="Natvig D.O."/>
            <person name="Lalanne C."/>
            <person name="Gautier V."/>
            <person name="Ament-Velasquez S.L."/>
            <person name="Kruys A."/>
            <person name="Hutchinson M.I."/>
            <person name="Powell A.J."/>
            <person name="Barry K."/>
            <person name="Miller A.N."/>
            <person name="Grigoriev I.V."/>
            <person name="Debuchy R."/>
            <person name="Gladieux P."/>
            <person name="Hiltunen Thoren M."/>
            <person name="Johannesson H."/>
        </authorList>
    </citation>
    <scope>NUCLEOTIDE SEQUENCE</scope>
    <source>
        <strain evidence="3">CBS 958.72</strain>
    </source>
</reference>
<dbReference type="Pfam" id="PF24883">
    <property type="entry name" value="NPHP3_N"/>
    <property type="match status" value="1"/>
</dbReference>
<comment type="caution">
    <text evidence="3">The sequence shown here is derived from an EMBL/GenBank/DDBJ whole genome shotgun (WGS) entry which is preliminary data.</text>
</comment>
<accession>A0AAE0JU56</accession>
<dbReference type="AlphaFoldDB" id="A0AAE0JU56"/>
<evidence type="ECO:0000313" key="4">
    <source>
        <dbReference type="Proteomes" id="UP001287356"/>
    </source>
</evidence>
<dbReference type="SUPFAM" id="SSF52540">
    <property type="entry name" value="P-loop containing nucleoside triphosphate hydrolases"/>
    <property type="match status" value="1"/>
</dbReference>
<dbReference type="PANTHER" id="PTHR10039:SF5">
    <property type="entry name" value="NACHT DOMAIN-CONTAINING PROTEIN"/>
    <property type="match status" value="1"/>
</dbReference>
<keyword evidence="4" id="KW-1185">Reference proteome</keyword>
<dbReference type="Proteomes" id="UP001287356">
    <property type="component" value="Unassembled WGS sequence"/>
</dbReference>